<evidence type="ECO:0000313" key="1">
    <source>
        <dbReference type="EMBL" id="OUJ70283.1"/>
    </source>
</evidence>
<comment type="caution">
    <text evidence="1">The sequence shown here is derived from an EMBL/GenBank/DDBJ whole genome shotgun (WGS) entry which is preliminary data.</text>
</comment>
<sequence length="243" mass="25965">MTLAFVVVGSSLTSCSDQEVVSPTLKTTASHNQLAPPDDPPVVCNGNCPPQPTDYRPIFVTSEGSYPFNGSGAYNGADNPNGYILDIKAIVGDYPYNHIQGPLPLDGYTLLPINLNSGNNGKYIYLIFTRIPASVRHVPTSTSATEAPVRLIEVSRLYNFMSTSTLLLEGKLNKAVDLNDGTNDPGIGAALNRVPSTGTPIELGVYYSQAGQTATAPAGWQLLPTNANEATGGDWIYICYKHR</sequence>
<evidence type="ECO:0000313" key="2">
    <source>
        <dbReference type="Proteomes" id="UP000194873"/>
    </source>
</evidence>
<gene>
    <name evidence="1" type="ORF">BXP70_24625</name>
</gene>
<keyword evidence="2" id="KW-1185">Reference proteome</keyword>
<reference evidence="1 2" key="1">
    <citation type="submission" date="2017-01" db="EMBL/GenBank/DDBJ databases">
        <title>A new Hymenobacter.</title>
        <authorList>
            <person name="Liang Y."/>
            <person name="Feng F."/>
        </authorList>
    </citation>
    <scope>NUCLEOTIDE SEQUENCE [LARGE SCALE GENOMIC DNA]</scope>
    <source>
        <strain evidence="1">MIMBbqt21</strain>
    </source>
</reference>
<protein>
    <recommendedName>
        <fullName evidence="3">MABP domain-containing protein</fullName>
    </recommendedName>
</protein>
<name>A0A243W965_9BACT</name>
<proteinExistence type="predicted"/>
<accession>A0A243W965</accession>
<dbReference type="Proteomes" id="UP000194873">
    <property type="component" value="Unassembled WGS sequence"/>
</dbReference>
<evidence type="ECO:0008006" key="3">
    <source>
        <dbReference type="Google" id="ProtNLM"/>
    </source>
</evidence>
<dbReference type="Gene3D" id="2.100.10.50">
    <property type="match status" value="2"/>
</dbReference>
<organism evidence="1 2">
    <name type="scientific">Hymenobacter crusticola</name>
    <dbReference type="NCBI Taxonomy" id="1770526"/>
    <lineage>
        <taxon>Bacteria</taxon>
        <taxon>Pseudomonadati</taxon>
        <taxon>Bacteroidota</taxon>
        <taxon>Cytophagia</taxon>
        <taxon>Cytophagales</taxon>
        <taxon>Hymenobacteraceae</taxon>
        <taxon>Hymenobacter</taxon>
    </lineage>
</organism>
<dbReference type="AlphaFoldDB" id="A0A243W965"/>
<dbReference type="EMBL" id="MTSE01000024">
    <property type="protein sequence ID" value="OUJ70283.1"/>
    <property type="molecule type" value="Genomic_DNA"/>
</dbReference>